<feature type="chain" id="PRO_5039495439" evidence="1">
    <location>
        <begin position="24"/>
        <end position="158"/>
    </location>
</feature>
<organism evidence="2 3">
    <name type="scientific">Kutzneria buriramensis</name>
    <dbReference type="NCBI Taxonomy" id="1045776"/>
    <lineage>
        <taxon>Bacteria</taxon>
        <taxon>Bacillati</taxon>
        <taxon>Actinomycetota</taxon>
        <taxon>Actinomycetes</taxon>
        <taxon>Pseudonocardiales</taxon>
        <taxon>Pseudonocardiaceae</taxon>
        <taxon>Kutzneria</taxon>
    </lineage>
</organism>
<feature type="signal peptide" evidence="1">
    <location>
        <begin position="1"/>
        <end position="23"/>
    </location>
</feature>
<dbReference type="AlphaFoldDB" id="A0A3E0GVP9"/>
<gene>
    <name evidence="2" type="ORF">BCF44_12531</name>
</gene>
<dbReference type="EMBL" id="QUNO01000025">
    <property type="protein sequence ID" value="REH29416.1"/>
    <property type="molecule type" value="Genomic_DNA"/>
</dbReference>
<keyword evidence="1" id="KW-0732">Signal</keyword>
<dbReference type="InterPro" id="IPR024495">
    <property type="entry name" value="DUF2771"/>
</dbReference>
<sequence length="158" mass="16391">MSAKRLVPLVLAGAGVLASACSAPPLPEVTFFSAGTTVSTGPAQYCASDLSSCPVQRQAGVKLHVPSNKPLQISVPGEVAKAVWCVAFSYRKPDGSTADARTEFFPAGDQWAYTLQPPEPGDQLLVASVEKIATVMTLGDDGQVGFHASGVWLLDASS</sequence>
<dbReference type="PROSITE" id="PS51257">
    <property type="entry name" value="PROKAR_LIPOPROTEIN"/>
    <property type="match status" value="1"/>
</dbReference>
<keyword evidence="3" id="KW-1185">Reference proteome</keyword>
<evidence type="ECO:0000313" key="2">
    <source>
        <dbReference type="EMBL" id="REH29416.1"/>
    </source>
</evidence>
<dbReference type="RefSeq" id="WP_170218148.1">
    <property type="nucleotide sequence ID" value="NZ_CP144375.1"/>
</dbReference>
<accession>A0A3E0GVP9</accession>
<reference evidence="2 3" key="1">
    <citation type="submission" date="2018-08" db="EMBL/GenBank/DDBJ databases">
        <title>Genomic Encyclopedia of Archaeal and Bacterial Type Strains, Phase II (KMG-II): from individual species to whole genera.</title>
        <authorList>
            <person name="Goeker M."/>
        </authorList>
    </citation>
    <scope>NUCLEOTIDE SEQUENCE [LARGE SCALE GENOMIC DNA]</scope>
    <source>
        <strain evidence="2 3">DSM 45791</strain>
    </source>
</reference>
<proteinExistence type="predicted"/>
<protein>
    <submittedName>
        <fullName evidence="2">Uncharacterized protein DUF2771</fullName>
    </submittedName>
</protein>
<comment type="caution">
    <text evidence="2">The sequence shown here is derived from an EMBL/GenBank/DDBJ whole genome shotgun (WGS) entry which is preliminary data.</text>
</comment>
<dbReference type="Proteomes" id="UP000256269">
    <property type="component" value="Unassembled WGS sequence"/>
</dbReference>
<evidence type="ECO:0000313" key="3">
    <source>
        <dbReference type="Proteomes" id="UP000256269"/>
    </source>
</evidence>
<evidence type="ECO:0000256" key="1">
    <source>
        <dbReference type="SAM" id="SignalP"/>
    </source>
</evidence>
<name>A0A3E0GVP9_9PSEU</name>
<dbReference type="Pfam" id="PF10969">
    <property type="entry name" value="DUF2771"/>
    <property type="match status" value="1"/>
</dbReference>